<accession>A0ABY9JVG6</accession>
<protein>
    <submittedName>
        <fullName evidence="2">DUF1835 domain-containing protein</fullName>
    </submittedName>
</protein>
<organism evidence="2 3">
    <name type="scientific">Bacillus carboniphilus</name>
    <dbReference type="NCBI Taxonomy" id="86663"/>
    <lineage>
        <taxon>Bacteria</taxon>
        <taxon>Bacillati</taxon>
        <taxon>Bacillota</taxon>
        <taxon>Bacilli</taxon>
        <taxon>Bacillales</taxon>
        <taxon>Bacillaceae</taxon>
        <taxon>Bacillus</taxon>
    </lineage>
</organism>
<dbReference type="RefSeq" id="WP_306019748.1">
    <property type="nucleotide sequence ID" value="NZ_CP129013.1"/>
</dbReference>
<name>A0ABY9JVG6_9BACI</name>
<keyword evidence="3" id="KW-1185">Reference proteome</keyword>
<gene>
    <name evidence="2" type="ORF">LC087_17630</name>
</gene>
<dbReference type="InterPro" id="IPR014973">
    <property type="entry name" value="DUF1835"/>
</dbReference>
<sequence length="62" mass="6977">MKKIDDRTLHIAFDEPTANGLENLLKYESDQKVMAGPHLFSIGPLYELDKKEGEGKTLSMVI</sequence>
<dbReference type="Proteomes" id="UP001197974">
    <property type="component" value="Chromosome"/>
</dbReference>
<proteinExistence type="predicted"/>
<evidence type="ECO:0000259" key="1">
    <source>
        <dbReference type="Pfam" id="PF08874"/>
    </source>
</evidence>
<evidence type="ECO:0000313" key="3">
    <source>
        <dbReference type="Proteomes" id="UP001197974"/>
    </source>
</evidence>
<reference evidence="2 3" key="1">
    <citation type="submission" date="2023-06" db="EMBL/GenBank/DDBJ databases">
        <title>Five Gram-positive bacteria isolated from mangrove sediments in Shenzhen, Guangdong, China.</title>
        <authorList>
            <person name="Yu S."/>
            <person name="Zheng W."/>
            <person name="Huang Y."/>
        </authorList>
    </citation>
    <scope>NUCLEOTIDE SEQUENCE [LARGE SCALE GENOMIC DNA]</scope>
    <source>
        <strain evidence="2 3">SaN35-3</strain>
    </source>
</reference>
<dbReference type="Pfam" id="PF08874">
    <property type="entry name" value="DUF1835"/>
    <property type="match status" value="1"/>
</dbReference>
<dbReference type="EMBL" id="CP129013">
    <property type="protein sequence ID" value="WLR42493.1"/>
    <property type="molecule type" value="Genomic_DNA"/>
</dbReference>
<evidence type="ECO:0000313" key="2">
    <source>
        <dbReference type="EMBL" id="WLR42493.1"/>
    </source>
</evidence>
<feature type="domain" description="DUF1835" evidence="1">
    <location>
        <begin position="9"/>
        <end position="53"/>
    </location>
</feature>